<dbReference type="InterPro" id="IPR011992">
    <property type="entry name" value="EF-hand-dom_pair"/>
</dbReference>
<dbReference type="GO" id="GO:0000175">
    <property type="term" value="F:3'-5'-RNA exonuclease activity"/>
    <property type="evidence" value="ECO:0007669"/>
    <property type="project" value="TreeGrafter"/>
</dbReference>
<dbReference type="PROSITE" id="PS50222">
    <property type="entry name" value="EF_HAND_2"/>
    <property type="match status" value="2"/>
</dbReference>
<dbReference type="Gene3D" id="1.10.238.10">
    <property type="entry name" value="EF-hand"/>
    <property type="match status" value="1"/>
</dbReference>
<dbReference type="PANTHER" id="PTHR12121:SF36">
    <property type="entry name" value="ENDONUCLEASE_EXONUCLEASE_PHOSPHATASE DOMAIN-CONTAINING PROTEIN"/>
    <property type="match status" value="1"/>
</dbReference>
<dbReference type="InterPro" id="IPR018247">
    <property type="entry name" value="EF_Hand_1_Ca_BS"/>
</dbReference>
<dbReference type="SMART" id="SM00054">
    <property type="entry name" value="EFh"/>
    <property type="match status" value="1"/>
</dbReference>
<keyword evidence="2" id="KW-0175">Coiled coil</keyword>
<dbReference type="SUPFAM" id="SSF47473">
    <property type="entry name" value="EF-hand"/>
    <property type="match status" value="1"/>
</dbReference>
<evidence type="ECO:0000256" key="2">
    <source>
        <dbReference type="SAM" id="Coils"/>
    </source>
</evidence>
<dbReference type="PROSITE" id="PS00018">
    <property type="entry name" value="EF_HAND_1"/>
    <property type="match status" value="1"/>
</dbReference>
<dbReference type="Pfam" id="PF13405">
    <property type="entry name" value="EF-hand_6"/>
    <property type="match status" value="1"/>
</dbReference>
<gene>
    <name evidence="4" type="ORF">PGLA1383_LOCUS44736</name>
</gene>
<dbReference type="InterPro" id="IPR005135">
    <property type="entry name" value="Endo/exonuclease/phosphatase"/>
</dbReference>
<dbReference type="CDD" id="cd00051">
    <property type="entry name" value="EFh"/>
    <property type="match status" value="1"/>
</dbReference>
<dbReference type="InterPro" id="IPR002048">
    <property type="entry name" value="EF_hand_dom"/>
</dbReference>
<name>A0A813GLZ0_POLGL</name>
<evidence type="ECO:0000256" key="1">
    <source>
        <dbReference type="ARBA" id="ARBA00022837"/>
    </source>
</evidence>
<reference evidence="4" key="1">
    <citation type="submission" date="2021-02" db="EMBL/GenBank/DDBJ databases">
        <authorList>
            <person name="Dougan E. K."/>
            <person name="Rhodes N."/>
            <person name="Thang M."/>
            <person name="Chan C."/>
        </authorList>
    </citation>
    <scope>NUCLEOTIDE SEQUENCE</scope>
</reference>
<dbReference type="Pfam" id="PF03372">
    <property type="entry name" value="Exo_endo_phos"/>
    <property type="match status" value="1"/>
</dbReference>
<proteinExistence type="predicted"/>
<dbReference type="InterPro" id="IPR036691">
    <property type="entry name" value="Endo/exonu/phosph_ase_sf"/>
</dbReference>
<evidence type="ECO:0000313" key="4">
    <source>
        <dbReference type="EMBL" id="CAE8628040.1"/>
    </source>
</evidence>
<keyword evidence="5" id="KW-1185">Reference proteome</keyword>
<dbReference type="EMBL" id="CAJNNV010029329">
    <property type="protein sequence ID" value="CAE8628040.1"/>
    <property type="molecule type" value="Genomic_DNA"/>
</dbReference>
<evidence type="ECO:0000259" key="3">
    <source>
        <dbReference type="PROSITE" id="PS50222"/>
    </source>
</evidence>
<dbReference type="Proteomes" id="UP000654075">
    <property type="component" value="Unassembled WGS sequence"/>
</dbReference>
<feature type="domain" description="EF-hand" evidence="3">
    <location>
        <begin position="471"/>
        <end position="506"/>
    </location>
</feature>
<accession>A0A813GLZ0</accession>
<feature type="domain" description="EF-hand" evidence="3">
    <location>
        <begin position="543"/>
        <end position="578"/>
    </location>
</feature>
<evidence type="ECO:0000313" key="5">
    <source>
        <dbReference type="Proteomes" id="UP000654075"/>
    </source>
</evidence>
<feature type="coiled-coil region" evidence="2">
    <location>
        <begin position="22"/>
        <end position="77"/>
    </location>
</feature>
<dbReference type="InterPro" id="IPR050410">
    <property type="entry name" value="CCR4/nocturin_mRNA_transcr"/>
</dbReference>
<dbReference type="OrthoDB" id="10253982at2759"/>
<keyword evidence="1" id="KW-0106">Calcium</keyword>
<organism evidence="4 5">
    <name type="scientific">Polarella glacialis</name>
    <name type="common">Dinoflagellate</name>
    <dbReference type="NCBI Taxonomy" id="89957"/>
    <lineage>
        <taxon>Eukaryota</taxon>
        <taxon>Sar</taxon>
        <taxon>Alveolata</taxon>
        <taxon>Dinophyceae</taxon>
        <taxon>Suessiales</taxon>
        <taxon>Suessiaceae</taxon>
        <taxon>Polarella</taxon>
    </lineage>
</organism>
<dbReference type="PANTHER" id="PTHR12121">
    <property type="entry name" value="CARBON CATABOLITE REPRESSOR PROTEIN 4"/>
    <property type="match status" value="1"/>
</dbReference>
<dbReference type="AlphaFoldDB" id="A0A813GLZ0"/>
<comment type="caution">
    <text evidence="4">The sequence shown here is derived from an EMBL/GenBank/DDBJ whole genome shotgun (WGS) entry which is preliminary data.</text>
</comment>
<dbReference type="Gene3D" id="3.60.10.10">
    <property type="entry name" value="Endonuclease/exonuclease/phosphatase"/>
    <property type="match status" value="1"/>
</dbReference>
<dbReference type="SUPFAM" id="SSF56219">
    <property type="entry name" value="DNase I-like"/>
    <property type="match status" value="1"/>
</dbReference>
<dbReference type="GO" id="GO:0005509">
    <property type="term" value="F:calcium ion binding"/>
    <property type="evidence" value="ECO:0007669"/>
    <property type="project" value="InterPro"/>
</dbReference>
<protein>
    <recommendedName>
        <fullName evidence="3">EF-hand domain-containing protein</fullName>
    </recommendedName>
</protein>
<sequence length="752" mass="84226">MALPGPLPLEGFLPSGLVPMPMEVEKDLVQELIQRLKALELQTQEQASQTSEIRQSLLQKEQQLDRLTRHFGELERQVRQGVHSFSVAHYNILAGYLGKNTQPWFLYGADVDEATRALITKRFYLRCPETGQLLNKGWPKYVEGLLGRSQVKAVEDYDLQHFDWKARRRKLLDVIRRLDADILSLVELDDFSSFAEELSGPPLYYRGIWGKRPRQTSYDGCAVFWRDTQFRLVDSFHMDFYGGRDPSTGRNRPADRSCVAVLLSRRPKAAGRFPVDEPTPEEEDSETLLQPLIVISTHLARCSNLQGPAEGEPRADTMARVRQAAQLVRRVSEFAVQHGVLESAAVVLMGDMNTRDLGKIRGIARVVFQLTRAPHPFLWNALEVPTGPTTVTEARRARIDVVMYQPTLLRLVDAQQVPSLPPGGRIPNSDHPSDHFPVRAVLCAKQDHWRIRDNAKEWFACVFGDSPVLTLNRADLRSAFAFFDHDHCGRISRCNLRDSLLELGTELPSHEADLLFDCLGKTSLSLDDFVAVYESQLGASRLRIVNDLKKAFAFFDIDGNGRLSLSELRDVLESCLPQALDQDSLQALFQRCIAASPTLSQDVAALEVVDPPDISIEDFVKACCHEDAGQLIGSVLRNAVGESIQQMQERRRVLLGRRVVATSATNARPTHPTARTSRAALVSPRIPRLMSPHRQSVLIPLARAVLVFSALSAGRRAPWQASPSGRLPPLALRRVHVWRAASRPGVPLVRVL</sequence>